<name>A0A5K7XFC4_9BACT</name>
<evidence type="ECO:0000313" key="2">
    <source>
        <dbReference type="Proteomes" id="UP000326837"/>
    </source>
</evidence>
<dbReference type="Proteomes" id="UP000326837">
    <property type="component" value="Chromosome"/>
</dbReference>
<reference evidence="2" key="1">
    <citation type="submission" date="2019-10" db="EMBL/GenBank/DDBJ databases">
        <title>Lacipirellula parvula gen. nov., sp. nov., representing a lineage of planctomycetes widespread in freshwater anoxic habitats, and description of the family Lacipirellulaceae.</title>
        <authorList>
            <person name="Dedysh S.N."/>
            <person name="Kulichevskaya I.S."/>
            <person name="Beletsky A.V."/>
            <person name="Rakitin A.L."/>
            <person name="Mardanov A.V."/>
            <person name="Ivanova A.A."/>
            <person name="Saltykova V.X."/>
            <person name="Rijpstra W.I.C."/>
            <person name="Sinninghe Damste J.S."/>
            <person name="Ravin N.V."/>
        </authorList>
    </citation>
    <scope>NUCLEOTIDE SEQUENCE [LARGE SCALE GENOMIC DNA]</scope>
    <source>
        <strain evidence="2">PX69</strain>
    </source>
</reference>
<keyword evidence="2" id="KW-1185">Reference proteome</keyword>
<accession>A0A5K7XFC4</accession>
<dbReference type="KEGG" id="lpav:PLANPX_4349"/>
<protein>
    <submittedName>
        <fullName evidence="1">Uncharacterized protein</fullName>
    </submittedName>
</protein>
<evidence type="ECO:0000313" key="1">
    <source>
        <dbReference type="EMBL" id="BBO34737.1"/>
    </source>
</evidence>
<organism evidence="1 2">
    <name type="scientific">Lacipirellula parvula</name>
    <dbReference type="NCBI Taxonomy" id="2650471"/>
    <lineage>
        <taxon>Bacteria</taxon>
        <taxon>Pseudomonadati</taxon>
        <taxon>Planctomycetota</taxon>
        <taxon>Planctomycetia</taxon>
        <taxon>Pirellulales</taxon>
        <taxon>Lacipirellulaceae</taxon>
        <taxon>Lacipirellula</taxon>
    </lineage>
</organism>
<sequence>MFSIEAPSYDEVGLVIRAAIEGNLGSVHRSVNDLAGQAALAAT</sequence>
<gene>
    <name evidence="1" type="ORF">PLANPX_4349</name>
</gene>
<dbReference type="RefSeq" id="WP_261344402.1">
    <property type="nucleotide sequence ID" value="NZ_AP021861.1"/>
</dbReference>
<proteinExistence type="predicted"/>
<dbReference type="AlphaFoldDB" id="A0A5K7XFC4"/>
<dbReference type="EMBL" id="AP021861">
    <property type="protein sequence ID" value="BBO34737.1"/>
    <property type="molecule type" value="Genomic_DNA"/>
</dbReference>